<evidence type="ECO:0000256" key="5">
    <source>
        <dbReference type="SAM" id="SignalP"/>
    </source>
</evidence>
<evidence type="ECO:0000256" key="2">
    <source>
        <dbReference type="ARBA" id="ARBA00008150"/>
    </source>
</evidence>
<protein>
    <submittedName>
        <fullName evidence="8">MucB/RseB C-terminal domain-containing protein</fullName>
    </submittedName>
</protein>
<feature type="chain" id="PRO_5045925312" evidence="5">
    <location>
        <begin position="34"/>
        <end position="345"/>
    </location>
</feature>
<dbReference type="EMBL" id="JBAKFJ010000001">
    <property type="protein sequence ID" value="MEX0385803.1"/>
    <property type="molecule type" value="Genomic_DNA"/>
</dbReference>
<feature type="domain" description="MucB/RseB N-terminal" evidence="6">
    <location>
        <begin position="40"/>
        <end position="215"/>
    </location>
</feature>
<dbReference type="InterPro" id="IPR038484">
    <property type="entry name" value="MucB/RseB_C_sf"/>
</dbReference>
<reference evidence="8 9" key="1">
    <citation type="submission" date="2024-02" db="EMBL/GenBank/DDBJ databases">
        <title>New especies of Spiribacter isolated from saline water.</title>
        <authorList>
            <person name="Leon M.J."/>
            <person name="De La Haba R."/>
            <person name="Sanchez-Porro C."/>
            <person name="Ventosa A."/>
        </authorList>
    </citation>
    <scope>NUCLEOTIDE SEQUENCE [LARGE SCALE GENOMIC DNA]</scope>
    <source>
        <strain evidence="9">ag22IC4-227</strain>
    </source>
</reference>
<evidence type="ECO:0000313" key="9">
    <source>
        <dbReference type="Proteomes" id="UP001556653"/>
    </source>
</evidence>
<organism evidence="8 9">
    <name type="scientific">Spiribacter onubensis</name>
    <dbReference type="NCBI Taxonomy" id="3122420"/>
    <lineage>
        <taxon>Bacteria</taxon>
        <taxon>Pseudomonadati</taxon>
        <taxon>Pseudomonadota</taxon>
        <taxon>Gammaproteobacteria</taxon>
        <taxon>Chromatiales</taxon>
        <taxon>Ectothiorhodospiraceae</taxon>
        <taxon>Spiribacter</taxon>
    </lineage>
</organism>
<dbReference type="Pfam" id="PF03888">
    <property type="entry name" value="MucB_RseB"/>
    <property type="match status" value="1"/>
</dbReference>
<evidence type="ECO:0000313" key="8">
    <source>
        <dbReference type="EMBL" id="MEX0385803.1"/>
    </source>
</evidence>
<evidence type="ECO:0000256" key="1">
    <source>
        <dbReference type="ARBA" id="ARBA00004418"/>
    </source>
</evidence>
<keyword evidence="3 5" id="KW-0732">Signal</keyword>
<dbReference type="Gene3D" id="2.50.20.10">
    <property type="entry name" value="Lipoprotein localisation LolA/LolB/LppX"/>
    <property type="match status" value="1"/>
</dbReference>
<dbReference type="CDD" id="cd16327">
    <property type="entry name" value="RseB"/>
    <property type="match status" value="1"/>
</dbReference>
<dbReference type="InterPro" id="IPR033436">
    <property type="entry name" value="MucB/RseB_C"/>
</dbReference>
<comment type="similarity">
    <text evidence="2">Belongs to the RseB family.</text>
</comment>
<dbReference type="PANTHER" id="PTHR38782">
    <property type="match status" value="1"/>
</dbReference>
<evidence type="ECO:0000256" key="4">
    <source>
        <dbReference type="ARBA" id="ARBA00022764"/>
    </source>
</evidence>
<evidence type="ECO:0000259" key="6">
    <source>
        <dbReference type="Pfam" id="PF03888"/>
    </source>
</evidence>
<proteinExistence type="inferred from homology"/>
<comment type="subcellular location">
    <subcellularLocation>
        <location evidence="1">Periplasm</location>
    </subcellularLocation>
</comment>
<feature type="domain" description="MucB/RseB C-terminal" evidence="7">
    <location>
        <begin position="240"/>
        <end position="334"/>
    </location>
</feature>
<comment type="caution">
    <text evidence="8">The sequence shown here is derived from an EMBL/GenBank/DDBJ whole genome shotgun (WGS) entry which is preliminary data.</text>
</comment>
<accession>A0ABV3S6P9</accession>
<gene>
    <name evidence="8" type="ORF">V6X64_02185</name>
</gene>
<dbReference type="InterPro" id="IPR033434">
    <property type="entry name" value="MucB/RseB_N"/>
</dbReference>
<dbReference type="Pfam" id="PF17188">
    <property type="entry name" value="MucB_RseB_C"/>
    <property type="match status" value="1"/>
</dbReference>
<name>A0ABV3S6P9_9GAMM</name>
<evidence type="ECO:0000259" key="7">
    <source>
        <dbReference type="Pfam" id="PF17188"/>
    </source>
</evidence>
<dbReference type="Proteomes" id="UP001556653">
    <property type="component" value="Unassembled WGS sequence"/>
</dbReference>
<evidence type="ECO:0000256" key="3">
    <source>
        <dbReference type="ARBA" id="ARBA00022729"/>
    </source>
</evidence>
<dbReference type="PIRSF" id="PIRSF005427">
    <property type="entry name" value="RseB"/>
    <property type="match status" value="1"/>
</dbReference>
<keyword evidence="4" id="KW-0574">Periplasm</keyword>
<dbReference type="Gene3D" id="3.30.200.100">
    <property type="entry name" value="MucB/RseB, C-terminal domain"/>
    <property type="match status" value="1"/>
</dbReference>
<sequence>MMRNARGLGPIVEAAARRVLLLACVAVCPIALASESPESAAGWVEWANEARDSHSFIGEFVYQHGSDIGSMKIWRAADPETGIRERLVSLSGQHREILRGGDSVTCILGNSESVLIDQRQLRRPLSARIPEDVDRLRPHYELRLVGKDRVAGRPAMQIMLEPQDEFRYGYSVWLDSETGLLTRAEVLGPDDQVIEQLMMLDIEILDRIDPALLEPTLSGREEEYSRITNDLARAETDAHPQHEWAMADQPAGFAVQMDRIQQLPGRPHPVRHMMLSDGLATVSVYIEPESQAGRFEGGMQMGAMNAYGRMHDGYQAIVVGEVPAVTVERIARSLVPNIDSSQPGQ</sequence>
<dbReference type="PANTHER" id="PTHR38782:SF1">
    <property type="entry name" value="SIGMA-E FACTOR REGULATORY PROTEIN RSEB"/>
    <property type="match status" value="1"/>
</dbReference>
<dbReference type="InterPro" id="IPR005588">
    <property type="entry name" value="MucB_RseB"/>
</dbReference>
<keyword evidence="9" id="KW-1185">Reference proteome</keyword>
<feature type="signal peptide" evidence="5">
    <location>
        <begin position="1"/>
        <end position="33"/>
    </location>
</feature>
<dbReference type="RefSeq" id="WP_367966282.1">
    <property type="nucleotide sequence ID" value="NZ_JBAKFJ010000001.1"/>
</dbReference>